<feature type="domain" description="RNA polymerase sigma-70 region 2" evidence="7">
    <location>
        <begin position="16"/>
        <end position="82"/>
    </location>
</feature>
<dbReference type="InterPro" id="IPR013325">
    <property type="entry name" value="RNA_pol_sigma_r2"/>
</dbReference>
<evidence type="ECO:0000256" key="1">
    <source>
        <dbReference type="ARBA" id="ARBA00010641"/>
    </source>
</evidence>
<dbReference type="Pfam" id="PF08281">
    <property type="entry name" value="Sigma70_r4_2"/>
    <property type="match status" value="1"/>
</dbReference>
<evidence type="ECO:0000259" key="7">
    <source>
        <dbReference type="Pfam" id="PF04542"/>
    </source>
</evidence>
<dbReference type="InterPro" id="IPR036388">
    <property type="entry name" value="WH-like_DNA-bd_sf"/>
</dbReference>
<dbReference type="PANTHER" id="PTHR43133">
    <property type="entry name" value="RNA POLYMERASE ECF-TYPE SIGMA FACTO"/>
    <property type="match status" value="1"/>
</dbReference>
<evidence type="ECO:0000259" key="8">
    <source>
        <dbReference type="Pfam" id="PF08281"/>
    </source>
</evidence>
<keyword evidence="2 6" id="KW-0805">Transcription regulation</keyword>
<evidence type="ECO:0000256" key="3">
    <source>
        <dbReference type="ARBA" id="ARBA00023082"/>
    </source>
</evidence>
<keyword evidence="10" id="KW-1185">Reference proteome</keyword>
<dbReference type="RefSeq" id="WP_379836396.1">
    <property type="nucleotide sequence ID" value="NZ_JBHRYQ010000001.1"/>
</dbReference>
<gene>
    <name evidence="9" type="ORF">ACFOOI_06750</name>
</gene>
<organism evidence="9 10">
    <name type="scientific">Lacihabitans lacunae</name>
    <dbReference type="NCBI Taxonomy" id="1028214"/>
    <lineage>
        <taxon>Bacteria</taxon>
        <taxon>Pseudomonadati</taxon>
        <taxon>Bacteroidota</taxon>
        <taxon>Cytophagia</taxon>
        <taxon>Cytophagales</taxon>
        <taxon>Leadbetterellaceae</taxon>
        <taxon>Lacihabitans</taxon>
    </lineage>
</organism>
<dbReference type="NCBIfam" id="TIGR02937">
    <property type="entry name" value="sigma70-ECF"/>
    <property type="match status" value="1"/>
</dbReference>
<evidence type="ECO:0000313" key="9">
    <source>
        <dbReference type="EMBL" id="MFC3810341.1"/>
    </source>
</evidence>
<dbReference type="EMBL" id="JBHRYQ010000001">
    <property type="protein sequence ID" value="MFC3810341.1"/>
    <property type="molecule type" value="Genomic_DNA"/>
</dbReference>
<evidence type="ECO:0000256" key="4">
    <source>
        <dbReference type="ARBA" id="ARBA00023125"/>
    </source>
</evidence>
<dbReference type="SUPFAM" id="SSF88659">
    <property type="entry name" value="Sigma3 and sigma4 domains of RNA polymerase sigma factors"/>
    <property type="match status" value="1"/>
</dbReference>
<comment type="caution">
    <text evidence="9">The sequence shown here is derived from an EMBL/GenBank/DDBJ whole genome shotgun (WGS) entry which is preliminary data.</text>
</comment>
<reference evidence="10" key="1">
    <citation type="journal article" date="2019" name="Int. J. Syst. Evol. Microbiol.">
        <title>The Global Catalogue of Microorganisms (GCM) 10K type strain sequencing project: providing services to taxonomists for standard genome sequencing and annotation.</title>
        <authorList>
            <consortium name="The Broad Institute Genomics Platform"/>
            <consortium name="The Broad Institute Genome Sequencing Center for Infectious Disease"/>
            <person name="Wu L."/>
            <person name="Ma J."/>
        </authorList>
    </citation>
    <scope>NUCLEOTIDE SEQUENCE [LARGE SCALE GENOMIC DNA]</scope>
    <source>
        <strain evidence="10">CECT 7956</strain>
    </source>
</reference>
<keyword evidence="4 6" id="KW-0238">DNA-binding</keyword>
<name>A0ABV7YTX3_9BACT</name>
<feature type="domain" description="RNA polymerase sigma factor 70 region 4 type 2" evidence="8">
    <location>
        <begin position="121"/>
        <end position="164"/>
    </location>
</feature>
<dbReference type="SUPFAM" id="SSF88946">
    <property type="entry name" value="Sigma2 domain of RNA polymerase sigma factors"/>
    <property type="match status" value="1"/>
</dbReference>
<accession>A0ABV7YTX3</accession>
<dbReference type="Gene3D" id="1.10.10.10">
    <property type="entry name" value="Winged helix-like DNA-binding domain superfamily/Winged helix DNA-binding domain"/>
    <property type="match status" value="1"/>
</dbReference>
<dbReference type="Gene3D" id="1.10.1740.10">
    <property type="match status" value="1"/>
</dbReference>
<sequence length="170" mass="19562">MVERCKQGNPKAQYELYSLYAKAMYNTALRIVKFAEEAEDVLQEAFLDAFTKLDSFRADSTFGAWLKTIVVNKALGKLKQKRQFFEELNESHFNQSEEDYSGQEDFDVSQVQKIKKGIFDLPDGYRLILSLYLFEGYDHGEIAEIMGIKESTSRSQFLRGKQKLLASLSV</sequence>
<dbReference type="InterPro" id="IPR039425">
    <property type="entry name" value="RNA_pol_sigma-70-like"/>
</dbReference>
<dbReference type="CDD" id="cd06171">
    <property type="entry name" value="Sigma70_r4"/>
    <property type="match status" value="1"/>
</dbReference>
<evidence type="ECO:0000256" key="2">
    <source>
        <dbReference type="ARBA" id="ARBA00023015"/>
    </source>
</evidence>
<comment type="similarity">
    <text evidence="1 6">Belongs to the sigma-70 factor family. ECF subfamily.</text>
</comment>
<dbReference type="Pfam" id="PF04542">
    <property type="entry name" value="Sigma70_r2"/>
    <property type="match status" value="1"/>
</dbReference>
<dbReference type="InterPro" id="IPR013249">
    <property type="entry name" value="RNA_pol_sigma70_r4_t2"/>
</dbReference>
<protein>
    <recommendedName>
        <fullName evidence="6">RNA polymerase sigma factor</fullName>
    </recommendedName>
</protein>
<dbReference type="PANTHER" id="PTHR43133:SF8">
    <property type="entry name" value="RNA POLYMERASE SIGMA FACTOR HI_1459-RELATED"/>
    <property type="match status" value="1"/>
</dbReference>
<dbReference type="InterPro" id="IPR000838">
    <property type="entry name" value="RNA_pol_sigma70_ECF_CS"/>
</dbReference>
<dbReference type="InterPro" id="IPR013324">
    <property type="entry name" value="RNA_pol_sigma_r3/r4-like"/>
</dbReference>
<evidence type="ECO:0000256" key="5">
    <source>
        <dbReference type="ARBA" id="ARBA00023163"/>
    </source>
</evidence>
<dbReference type="Proteomes" id="UP001595616">
    <property type="component" value="Unassembled WGS sequence"/>
</dbReference>
<proteinExistence type="inferred from homology"/>
<evidence type="ECO:0000256" key="6">
    <source>
        <dbReference type="RuleBase" id="RU000716"/>
    </source>
</evidence>
<dbReference type="InterPro" id="IPR014284">
    <property type="entry name" value="RNA_pol_sigma-70_dom"/>
</dbReference>
<dbReference type="PROSITE" id="PS01063">
    <property type="entry name" value="SIGMA70_ECF"/>
    <property type="match status" value="1"/>
</dbReference>
<keyword evidence="3 6" id="KW-0731">Sigma factor</keyword>
<dbReference type="InterPro" id="IPR007627">
    <property type="entry name" value="RNA_pol_sigma70_r2"/>
</dbReference>
<evidence type="ECO:0000313" key="10">
    <source>
        <dbReference type="Proteomes" id="UP001595616"/>
    </source>
</evidence>
<keyword evidence="5 6" id="KW-0804">Transcription</keyword>